<evidence type="ECO:0000313" key="3">
    <source>
        <dbReference type="Proteomes" id="UP000254502"/>
    </source>
</evidence>
<name>A0A380E4D3_STAAU</name>
<evidence type="ECO:0000256" key="1">
    <source>
        <dbReference type="SAM" id="Phobius"/>
    </source>
</evidence>
<gene>
    <name evidence="2" type="ORF">NCTC5664_03457</name>
</gene>
<protein>
    <submittedName>
        <fullName evidence="2">Rhodanese-like domain protein</fullName>
    </submittedName>
</protein>
<reference evidence="2 3" key="1">
    <citation type="submission" date="2018-06" db="EMBL/GenBank/DDBJ databases">
        <authorList>
            <consortium name="Pathogen Informatics"/>
            <person name="Doyle S."/>
        </authorList>
    </citation>
    <scope>NUCLEOTIDE SEQUENCE [LARGE SCALE GENOMIC DNA]</scope>
    <source>
        <strain evidence="2 3">NCTC5664</strain>
    </source>
</reference>
<dbReference type="AlphaFoldDB" id="A0A380E4D3"/>
<organism evidence="2 3">
    <name type="scientific">Staphylococcus aureus</name>
    <dbReference type="NCBI Taxonomy" id="1280"/>
    <lineage>
        <taxon>Bacteria</taxon>
        <taxon>Bacillati</taxon>
        <taxon>Bacillota</taxon>
        <taxon>Bacilli</taxon>
        <taxon>Bacillales</taxon>
        <taxon>Staphylococcaceae</taxon>
        <taxon>Staphylococcus</taxon>
    </lineage>
</organism>
<dbReference type="EMBL" id="UHAQ01000004">
    <property type="protein sequence ID" value="SUK94639.1"/>
    <property type="molecule type" value="Genomic_DNA"/>
</dbReference>
<dbReference type="Proteomes" id="UP000254502">
    <property type="component" value="Unassembled WGS sequence"/>
</dbReference>
<keyword evidence="1" id="KW-1133">Transmembrane helix</keyword>
<evidence type="ECO:0000313" key="2">
    <source>
        <dbReference type="EMBL" id="SUK94639.1"/>
    </source>
</evidence>
<sequence>MSASLYIAIILVIAIIAYMIVQQILNKRAVKELDQMNSIMGLEKLKSSMLERKLTMTTVTLMGLAIFL</sequence>
<keyword evidence="1" id="KW-0472">Membrane</keyword>
<keyword evidence="1" id="KW-0812">Transmembrane</keyword>
<accession>A0A380E4D3</accession>
<proteinExistence type="predicted"/>
<feature type="transmembrane region" description="Helical" evidence="1">
    <location>
        <begin position="6"/>
        <end position="25"/>
    </location>
</feature>